<name>Q22B81_TETTS</name>
<reference evidence="2" key="1">
    <citation type="journal article" date="2006" name="PLoS Biol.">
        <title>Macronuclear genome sequence of the ciliate Tetrahymena thermophila, a model eukaryote.</title>
        <authorList>
            <person name="Eisen J.A."/>
            <person name="Coyne R.S."/>
            <person name="Wu M."/>
            <person name="Wu D."/>
            <person name="Thiagarajan M."/>
            <person name="Wortman J.R."/>
            <person name="Badger J.H."/>
            <person name="Ren Q."/>
            <person name="Amedeo P."/>
            <person name="Jones K.M."/>
            <person name="Tallon L.J."/>
            <person name="Delcher A.L."/>
            <person name="Salzberg S.L."/>
            <person name="Silva J.C."/>
            <person name="Haas B.J."/>
            <person name="Majoros W.H."/>
            <person name="Farzad M."/>
            <person name="Carlton J.M."/>
            <person name="Smith R.K. Jr."/>
            <person name="Garg J."/>
            <person name="Pearlman R.E."/>
            <person name="Karrer K.M."/>
            <person name="Sun L."/>
            <person name="Manning G."/>
            <person name="Elde N.C."/>
            <person name="Turkewitz A.P."/>
            <person name="Asai D.J."/>
            <person name="Wilkes D.E."/>
            <person name="Wang Y."/>
            <person name="Cai H."/>
            <person name="Collins K."/>
            <person name="Stewart B.A."/>
            <person name="Lee S.R."/>
            <person name="Wilamowska K."/>
            <person name="Weinberg Z."/>
            <person name="Ruzzo W.L."/>
            <person name="Wloga D."/>
            <person name="Gaertig J."/>
            <person name="Frankel J."/>
            <person name="Tsao C.-C."/>
            <person name="Gorovsky M.A."/>
            <person name="Keeling P.J."/>
            <person name="Waller R.F."/>
            <person name="Patron N.J."/>
            <person name="Cherry J.M."/>
            <person name="Stover N.A."/>
            <person name="Krieger C.J."/>
            <person name="del Toro C."/>
            <person name="Ryder H.F."/>
            <person name="Williamson S.C."/>
            <person name="Barbeau R.A."/>
            <person name="Hamilton E.P."/>
            <person name="Orias E."/>
        </authorList>
    </citation>
    <scope>NUCLEOTIDE SEQUENCE [LARGE SCALE GENOMIC DNA]</scope>
    <source>
        <strain evidence="2">SB210</strain>
    </source>
</reference>
<dbReference type="GeneID" id="7829602"/>
<dbReference type="KEGG" id="tet:TTHERM_01108750"/>
<organism evidence="1 2">
    <name type="scientific">Tetrahymena thermophila (strain SB210)</name>
    <dbReference type="NCBI Taxonomy" id="312017"/>
    <lineage>
        <taxon>Eukaryota</taxon>
        <taxon>Sar</taxon>
        <taxon>Alveolata</taxon>
        <taxon>Ciliophora</taxon>
        <taxon>Intramacronucleata</taxon>
        <taxon>Oligohymenophorea</taxon>
        <taxon>Hymenostomatida</taxon>
        <taxon>Tetrahymenina</taxon>
        <taxon>Tetrahymenidae</taxon>
        <taxon>Tetrahymena</taxon>
    </lineage>
</organism>
<accession>Q22B81</accession>
<keyword evidence="2" id="KW-1185">Reference proteome</keyword>
<evidence type="ECO:0000313" key="1">
    <source>
        <dbReference type="EMBL" id="EAR82572.1"/>
    </source>
</evidence>
<sequence length="135" mass="16080">MDQEDLQQIASERIVDLTKAISGIEGKRLQSIAFKIYNARKEVWERVRNRKTETNKKAIHTELQRNLEEFLDKKKEEKKIDIEQIQIFKNKDQYTKQAPQVELHKIEDKIDIIRGLPQDICKLKSLFEQDEDLDD</sequence>
<dbReference type="AlphaFoldDB" id="Q22B81"/>
<protein>
    <submittedName>
        <fullName evidence="1">Uncharacterized protein</fullName>
    </submittedName>
</protein>
<dbReference type="InParanoid" id="Q22B81"/>
<dbReference type="EMBL" id="GG662465">
    <property type="protein sequence ID" value="EAR82572.1"/>
    <property type="molecule type" value="Genomic_DNA"/>
</dbReference>
<evidence type="ECO:0000313" key="2">
    <source>
        <dbReference type="Proteomes" id="UP000009168"/>
    </source>
</evidence>
<proteinExistence type="predicted"/>
<gene>
    <name evidence="1" type="ORF">TTHERM_01108750</name>
</gene>
<dbReference type="RefSeq" id="XP_001030235.1">
    <property type="nucleotide sequence ID" value="XM_001030235.1"/>
</dbReference>
<dbReference type="HOGENOM" id="CLU_1889976_0_0_1"/>
<dbReference type="Proteomes" id="UP000009168">
    <property type="component" value="Unassembled WGS sequence"/>
</dbReference>